<reference evidence="1" key="1">
    <citation type="submission" date="2022-04" db="EMBL/GenBank/DDBJ databases">
        <title>Jade perch genome.</title>
        <authorList>
            <person name="Chao B."/>
        </authorList>
    </citation>
    <scope>NUCLEOTIDE SEQUENCE</scope>
    <source>
        <strain evidence="1">CB-2022</strain>
    </source>
</reference>
<dbReference type="EMBL" id="CM041539">
    <property type="protein sequence ID" value="KAI3367402.1"/>
    <property type="molecule type" value="Genomic_DNA"/>
</dbReference>
<evidence type="ECO:0000313" key="2">
    <source>
        <dbReference type="Proteomes" id="UP000831701"/>
    </source>
</evidence>
<accession>A0ACB8WJD6</accession>
<evidence type="ECO:0000313" key="1">
    <source>
        <dbReference type="EMBL" id="KAI3367402.1"/>
    </source>
</evidence>
<proteinExistence type="predicted"/>
<protein>
    <submittedName>
        <fullName evidence="1">Uncharacterized protein</fullName>
    </submittedName>
</protein>
<gene>
    <name evidence="1" type="ORF">L3Q82_026258</name>
</gene>
<keyword evidence="2" id="KW-1185">Reference proteome</keyword>
<name>A0ACB8WJD6_9TELE</name>
<sequence>TCCAPPGESAHPTRASAAFPLGGVMNSIDPQSHHHHHPPPHHQQQQQHASPTVGSLPPKGAQEAPDMAAVYCDNFGSMYHQQSLQGAQRPAGYGLGDYASSPNPYLWLNGPGVNSSASYLHGNSPAPFIPPSYGSQRQFIANSPGFGGPDLGWLSIASQEELLKLVRPPYSYSALIAMAIQNAHEKKLTLSQIYQYVADNFPFYKKSKAGWQNSIRHNLSLNDCFKKVPRDEDDPGKGNYWTLDPNCEKMFDNGNFRRKRKRRSDPSSAGGAAVAAAGATKVEDGRPAVGAPLKPSDSPQLLGPSSPEMEAMNENQKSSSSSSPPGVASATPCFNNFYSSMSTLSSGAPSRQGSLGLVNELSNRNITALSPYHLNHGGQDTAASEHAEGLHFNRGVYYNTFGGGQSGQFNSHFYNSFSVNSLIYPREGAEL</sequence>
<dbReference type="Proteomes" id="UP000831701">
    <property type="component" value="Chromosome 9"/>
</dbReference>
<organism evidence="1 2">
    <name type="scientific">Scortum barcoo</name>
    <name type="common">barcoo grunter</name>
    <dbReference type="NCBI Taxonomy" id="214431"/>
    <lineage>
        <taxon>Eukaryota</taxon>
        <taxon>Metazoa</taxon>
        <taxon>Chordata</taxon>
        <taxon>Craniata</taxon>
        <taxon>Vertebrata</taxon>
        <taxon>Euteleostomi</taxon>
        <taxon>Actinopterygii</taxon>
        <taxon>Neopterygii</taxon>
        <taxon>Teleostei</taxon>
        <taxon>Neoteleostei</taxon>
        <taxon>Acanthomorphata</taxon>
        <taxon>Eupercaria</taxon>
        <taxon>Centrarchiformes</taxon>
        <taxon>Terapontoidei</taxon>
        <taxon>Terapontidae</taxon>
        <taxon>Scortum</taxon>
    </lineage>
</organism>
<feature type="non-terminal residue" evidence="1">
    <location>
        <position position="1"/>
    </location>
</feature>
<comment type="caution">
    <text evidence="1">The sequence shown here is derived from an EMBL/GenBank/DDBJ whole genome shotgun (WGS) entry which is preliminary data.</text>
</comment>